<gene>
    <name evidence="1" type="ORF">CBM2586_B130233</name>
</gene>
<dbReference type="EMBL" id="OFSN01000019">
    <property type="protein sequence ID" value="SOY71415.1"/>
    <property type="molecule type" value="Genomic_DNA"/>
</dbReference>
<organism evidence="1">
    <name type="scientific">Cupriavidus taiwanensis</name>
    <dbReference type="NCBI Taxonomy" id="164546"/>
    <lineage>
        <taxon>Bacteria</taxon>
        <taxon>Pseudomonadati</taxon>
        <taxon>Pseudomonadota</taxon>
        <taxon>Betaproteobacteria</taxon>
        <taxon>Burkholderiales</taxon>
        <taxon>Burkholderiaceae</taxon>
        <taxon>Cupriavidus</taxon>
    </lineage>
</organism>
<comment type="caution">
    <text evidence="1">The sequence shown here is derived from an EMBL/GenBank/DDBJ whole genome shotgun (WGS) entry which is preliminary data.</text>
</comment>
<proteinExistence type="predicted"/>
<reference evidence="1" key="1">
    <citation type="submission" date="2018-01" db="EMBL/GenBank/DDBJ databases">
        <authorList>
            <person name="Clerissi C."/>
        </authorList>
    </citation>
    <scope>NUCLEOTIDE SEQUENCE</scope>
    <source>
        <strain evidence="1">Cupriavidus taiwanensis LMG 19430</strain>
    </source>
</reference>
<dbReference type="Proteomes" id="UP000257016">
    <property type="component" value="Unassembled WGS sequence"/>
</dbReference>
<sequence>MAPASGTLPISRFASYNCKSDVCHTRASAV</sequence>
<protein>
    <submittedName>
        <fullName evidence="1">Uncharacterized protein</fullName>
    </submittedName>
</protein>
<name>A0A375CIF2_9BURK</name>
<accession>A0A375CIF2</accession>
<evidence type="ECO:0000313" key="1">
    <source>
        <dbReference type="EMBL" id="SOY71415.1"/>
    </source>
</evidence>
<dbReference type="AlphaFoldDB" id="A0A375CIF2"/>